<evidence type="ECO:0000256" key="6">
    <source>
        <dbReference type="RuleBase" id="RU000481"/>
    </source>
</evidence>
<dbReference type="Pfam" id="PF00155">
    <property type="entry name" value="Aminotran_1_2"/>
    <property type="match status" value="1"/>
</dbReference>
<dbReference type="AlphaFoldDB" id="A0A1G1XQ70"/>
<dbReference type="FunFam" id="3.40.640.10:FF:000033">
    <property type="entry name" value="Aspartate aminotransferase"/>
    <property type="match status" value="1"/>
</dbReference>
<keyword evidence="3 6" id="KW-0032">Aminotransferase</keyword>
<comment type="cofactor">
    <cofactor evidence="1 6">
        <name>pyridoxal 5'-phosphate</name>
        <dbReference type="ChEBI" id="CHEBI:597326"/>
    </cofactor>
</comment>
<dbReference type="CDD" id="cd00609">
    <property type="entry name" value="AAT_like"/>
    <property type="match status" value="1"/>
</dbReference>
<protein>
    <recommendedName>
        <fullName evidence="6">Aminotransferase</fullName>
        <ecNumber evidence="6">2.6.1.-</ecNumber>
    </recommendedName>
</protein>
<dbReference type="PANTHER" id="PTHR46383:SF1">
    <property type="entry name" value="ASPARTATE AMINOTRANSFERASE"/>
    <property type="match status" value="1"/>
</dbReference>
<name>A0A1G1XQ70_9BACT</name>
<dbReference type="EC" id="2.6.1.-" evidence="6"/>
<dbReference type="PANTHER" id="PTHR46383">
    <property type="entry name" value="ASPARTATE AMINOTRANSFERASE"/>
    <property type="match status" value="1"/>
</dbReference>
<evidence type="ECO:0000256" key="1">
    <source>
        <dbReference type="ARBA" id="ARBA00001933"/>
    </source>
</evidence>
<evidence type="ECO:0000313" key="8">
    <source>
        <dbReference type="EMBL" id="OGY41517.1"/>
    </source>
</evidence>
<dbReference type="InterPro" id="IPR004838">
    <property type="entry name" value="NHTrfase_class1_PyrdxlP-BS"/>
</dbReference>
<keyword evidence="5" id="KW-0663">Pyridoxal phosphate</keyword>
<dbReference type="SUPFAM" id="SSF53383">
    <property type="entry name" value="PLP-dependent transferases"/>
    <property type="match status" value="1"/>
</dbReference>
<dbReference type="InterPro" id="IPR004839">
    <property type="entry name" value="Aminotransferase_I/II_large"/>
</dbReference>
<dbReference type="GO" id="GO:0030170">
    <property type="term" value="F:pyridoxal phosphate binding"/>
    <property type="evidence" value="ECO:0007669"/>
    <property type="project" value="InterPro"/>
</dbReference>
<evidence type="ECO:0000313" key="9">
    <source>
        <dbReference type="Proteomes" id="UP000176260"/>
    </source>
</evidence>
<dbReference type="GO" id="GO:0006520">
    <property type="term" value="P:amino acid metabolic process"/>
    <property type="evidence" value="ECO:0007669"/>
    <property type="project" value="InterPro"/>
</dbReference>
<comment type="caution">
    <text evidence="8">The sequence shown here is derived from an EMBL/GenBank/DDBJ whole genome shotgun (WGS) entry which is preliminary data.</text>
</comment>
<dbReference type="EMBL" id="MHIA01000028">
    <property type="protein sequence ID" value="OGY41517.1"/>
    <property type="molecule type" value="Genomic_DNA"/>
</dbReference>
<dbReference type="InterPro" id="IPR015421">
    <property type="entry name" value="PyrdxlP-dep_Trfase_major"/>
</dbReference>
<dbReference type="InterPro" id="IPR015424">
    <property type="entry name" value="PyrdxlP-dep_Trfase"/>
</dbReference>
<evidence type="ECO:0000256" key="5">
    <source>
        <dbReference type="ARBA" id="ARBA00022898"/>
    </source>
</evidence>
<dbReference type="Gene3D" id="3.90.1150.10">
    <property type="entry name" value="Aspartate Aminotransferase, domain 1"/>
    <property type="match status" value="1"/>
</dbReference>
<evidence type="ECO:0000259" key="7">
    <source>
        <dbReference type="Pfam" id="PF00155"/>
    </source>
</evidence>
<dbReference type="Proteomes" id="UP000176260">
    <property type="component" value="Unassembled WGS sequence"/>
</dbReference>
<dbReference type="Gene3D" id="3.40.640.10">
    <property type="entry name" value="Type I PLP-dependent aspartate aminotransferase-like (Major domain)"/>
    <property type="match status" value="1"/>
</dbReference>
<dbReference type="PROSITE" id="PS00105">
    <property type="entry name" value="AA_TRANSFER_CLASS_1"/>
    <property type="match status" value="1"/>
</dbReference>
<sequence>MPLARRVAEIRESVTMAFDKKAKDMKAAYPETIILAAGEPDFAPPRAVIAATEEAVKTGKTKYTPVKGIAPLLKAIAKSIKESRGLDYLPDVQIIVTNGGKEGIFLALAVIINPGDEVLMIDPHWTSYPEMVKLVGGKPHFVDYKDLGKISSILENSKIKAIILNSPSNPSGMVINPKQLEKLALALKDKKIWVISDEIYSPIVYGNNKHVSIAQFPGMQNKTVIIDGASKAFAMTGYRLGYALGSKEVIAAMAKFKSQISSCACSISQYAALAALEKSAEEVKKMKAAYENRLNNIILSFVKAAELEYMEPQGAFYLFFKIPGRNADDLKFCEDLLEKEKLGLVPGMAFGYPGWVRISFAASDEELKEGLSRLKRFLQSR</sequence>
<gene>
    <name evidence="8" type="ORF">A2Y67_00450</name>
</gene>
<comment type="similarity">
    <text evidence="2 6">Belongs to the class-I pyridoxal-phosphate-dependent aminotransferase family.</text>
</comment>
<evidence type="ECO:0000256" key="3">
    <source>
        <dbReference type="ARBA" id="ARBA00022576"/>
    </source>
</evidence>
<dbReference type="InterPro" id="IPR050596">
    <property type="entry name" value="AspAT/PAT-like"/>
</dbReference>
<organism evidence="8 9">
    <name type="scientific">Candidatus Buchananbacteria bacterium RBG_13_39_9</name>
    <dbReference type="NCBI Taxonomy" id="1797531"/>
    <lineage>
        <taxon>Bacteria</taxon>
        <taxon>Candidatus Buchananiibacteriota</taxon>
    </lineage>
</organism>
<reference evidence="8 9" key="1">
    <citation type="journal article" date="2016" name="Nat. Commun.">
        <title>Thousands of microbial genomes shed light on interconnected biogeochemical processes in an aquifer system.</title>
        <authorList>
            <person name="Anantharaman K."/>
            <person name="Brown C.T."/>
            <person name="Hug L.A."/>
            <person name="Sharon I."/>
            <person name="Castelle C.J."/>
            <person name="Probst A.J."/>
            <person name="Thomas B.C."/>
            <person name="Singh A."/>
            <person name="Wilkins M.J."/>
            <person name="Karaoz U."/>
            <person name="Brodie E.L."/>
            <person name="Williams K.H."/>
            <person name="Hubbard S.S."/>
            <person name="Banfield J.F."/>
        </authorList>
    </citation>
    <scope>NUCLEOTIDE SEQUENCE [LARGE SCALE GENOMIC DNA]</scope>
</reference>
<keyword evidence="4 6" id="KW-0808">Transferase</keyword>
<accession>A0A1G1XQ70</accession>
<feature type="domain" description="Aminotransferase class I/classII large" evidence="7">
    <location>
        <begin position="32"/>
        <end position="374"/>
    </location>
</feature>
<dbReference type="InterPro" id="IPR015422">
    <property type="entry name" value="PyrdxlP-dep_Trfase_small"/>
</dbReference>
<evidence type="ECO:0000256" key="4">
    <source>
        <dbReference type="ARBA" id="ARBA00022679"/>
    </source>
</evidence>
<proteinExistence type="inferred from homology"/>
<dbReference type="GO" id="GO:0008483">
    <property type="term" value="F:transaminase activity"/>
    <property type="evidence" value="ECO:0007669"/>
    <property type="project" value="UniProtKB-KW"/>
</dbReference>
<evidence type="ECO:0000256" key="2">
    <source>
        <dbReference type="ARBA" id="ARBA00007441"/>
    </source>
</evidence>